<dbReference type="PANTHER" id="PTHR43527:SF1">
    <property type="entry name" value="L-THREONINE KINASE"/>
    <property type="match status" value="1"/>
</dbReference>
<dbReference type="InterPro" id="IPR014721">
    <property type="entry name" value="Ribsml_uS5_D2-typ_fold_subgr"/>
</dbReference>
<feature type="domain" description="GHMP kinase C-terminal" evidence="6">
    <location>
        <begin position="221"/>
        <end position="281"/>
    </location>
</feature>
<dbReference type="Pfam" id="PF00288">
    <property type="entry name" value="GHMP_kinases_N"/>
    <property type="match status" value="1"/>
</dbReference>
<keyword evidence="2" id="KW-0547">Nucleotide-binding</keyword>
<dbReference type="PANTHER" id="PTHR43527">
    <property type="entry name" value="4-DIPHOSPHOCYTIDYL-2-C-METHYL-D-ERYTHRITOL KINASE, CHLOROPLASTIC"/>
    <property type="match status" value="1"/>
</dbReference>
<dbReference type="AlphaFoldDB" id="A0A7X6IDN5"/>
<dbReference type="Pfam" id="PF08544">
    <property type="entry name" value="GHMP_kinases_C"/>
    <property type="match status" value="1"/>
</dbReference>
<dbReference type="Gene3D" id="3.30.230.10">
    <property type="match status" value="1"/>
</dbReference>
<keyword evidence="3 7" id="KW-0418">Kinase</keyword>
<keyword evidence="8" id="KW-1185">Reference proteome</keyword>
<evidence type="ECO:0000313" key="7">
    <source>
        <dbReference type="EMBL" id="NKE73569.1"/>
    </source>
</evidence>
<dbReference type="InterPro" id="IPR006204">
    <property type="entry name" value="GHMP_kinase_N_dom"/>
</dbReference>
<reference evidence="7 8" key="1">
    <citation type="journal article" date="2020" name="Nature">
        <title>Bacterial chemolithoautotrophy via manganese oxidation.</title>
        <authorList>
            <person name="Yu H."/>
            <person name="Leadbetter J.R."/>
        </authorList>
    </citation>
    <scope>NUCLEOTIDE SEQUENCE [LARGE SCALE GENOMIC DNA]</scope>
    <source>
        <strain evidence="7 8">Mn-1</strain>
    </source>
</reference>
<dbReference type="GO" id="GO:0016301">
    <property type="term" value="F:kinase activity"/>
    <property type="evidence" value="ECO:0007669"/>
    <property type="project" value="UniProtKB-KW"/>
</dbReference>
<gene>
    <name evidence="7" type="ORF">MNODULE_22675</name>
</gene>
<feature type="domain" description="GHMP kinase N-terminal" evidence="5">
    <location>
        <begin position="85"/>
        <end position="151"/>
    </location>
</feature>
<dbReference type="GO" id="GO:0005524">
    <property type="term" value="F:ATP binding"/>
    <property type="evidence" value="ECO:0007669"/>
    <property type="project" value="UniProtKB-KW"/>
</dbReference>
<evidence type="ECO:0000256" key="2">
    <source>
        <dbReference type="ARBA" id="ARBA00022741"/>
    </source>
</evidence>
<evidence type="ECO:0000259" key="5">
    <source>
        <dbReference type="Pfam" id="PF00288"/>
    </source>
</evidence>
<organism evidence="7 8">
    <name type="scientific">Candidatus Manganitrophus noduliformans</name>
    <dbReference type="NCBI Taxonomy" id="2606439"/>
    <lineage>
        <taxon>Bacteria</taxon>
        <taxon>Pseudomonadati</taxon>
        <taxon>Nitrospirota</taxon>
        <taxon>Nitrospiria</taxon>
        <taxon>Candidatus Troglogloeales</taxon>
        <taxon>Candidatus Manganitrophaceae</taxon>
        <taxon>Candidatus Manganitrophus</taxon>
    </lineage>
</organism>
<evidence type="ECO:0000256" key="3">
    <source>
        <dbReference type="ARBA" id="ARBA00022777"/>
    </source>
</evidence>
<evidence type="ECO:0000256" key="4">
    <source>
        <dbReference type="ARBA" id="ARBA00022840"/>
    </source>
</evidence>
<dbReference type="SUPFAM" id="SSF54211">
    <property type="entry name" value="Ribosomal protein S5 domain 2-like"/>
    <property type="match status" value="1"/>
</dbReference>
<dbReference type="Proteomes" id="UP000534783">
    <property type="component" value="Unassembled WGS sequence"/>
</dbReference>
<evidence type="ECO:0000256" key="1">
    <source>
        <dbReference type="ARBA" id="ARBA00022679"/>
    </source>
</evidence>
<protein>
    <submittedName>
        <fullName evidence="7">GHMP kinase</fullName>
    </submittedName>
</protein>
<keyword evidence="1" id="KW-0808">Transferase</keyword>
<dbReference type="InterPro" id="IPR020568">
    <property type="entry name" value="Ribosomal_Su5_D2-typ_SF"/>
</dbReference>
<keyword evidence="4" id="KW-0067">ATP-binding</keyword>
<evidence type="ECO:0000259" key="6">
    <source>
        <dbReference type="Pfam" id="PF08544"/>
    </source>
</evidence>
<dbReference type="InterPro" id="IPR013750">
    <property type="entry name" value="GHMP_kinase_C_dom"/>
</dbReference>
<accession>A0A7X6IDN5</accession>
<proteinExistence type="predicted"/>
<sequence length="324" mass="35397">MRQLPRTRPVVLQGGGEERIREPETDRAFEGADAVSFFVRVPGSCGELAQGSIDGVRLHVSCPVNRYSWAAPENESERRRLGPKVRKALHLAQASFGKKTIDAFSLYSDLPVGKGMASSTADIAAALAAYQLTTGSFIDPDQTARLSLAVEPTDGVLFEGITLFDHYRGTVRRALGEPPPVDILAIEFEGTVDTVSFNQRDHRRIAREQTRSVLAAFGLIEEGLREGCVRKIGEGATLSALAHQNLLRKPDLEPILKMTLDLGGVGVNIAHSGSMIGMLFRRGTYRLGTVRRRIRDLLRRPLPIHPLRLRGGGIEMGRGGGEIE</sequence>
<comment type="caution">
    <text evidence="7">The sequence shown here is derived from an EMBL/GenBank/DDBJ whole genome shotgun (WGS) entry which is preliminary data.</text>
</comment>
<dbReference type="EMBL" id="VTOW01000008">
    <property type="protein sequence ID" value="NKE73569.1"/>
    <property type="molecule type" value="Genomic_DNA"/>
</dbReference>
<evidence type="ECO:0000313" key="8">
    <source>
        <dbReference type="Proteomes" id="UP000534783"/>
    </source>
</evidence>
<name>A0A7X6IDN5_9BACT</name>